<evidence type="ECO:0000313" key="2">
    <source>
        <dbReference type="EMBL" id="KAK6980848.1"/>
    </source>
</evidence>
<gene>
    <name evidence="2" type="ORF">R3P38DRAFT_3376595</name>
</gene>
<sequence>MNGPYPGGQERTLEHHPRSLRSEENYDGLNESLIQRTWEAAQALHAVVQPVTPEKDIRHVEDDKFMTYTPSGRAELATQEVAIYLSCMFEVAFPQYYLKYCAAFKAGVCPGPWIDSAIVYKLRVMEHVDGLDDGPTASFCVGDFESGEMYFRKKTFVGQNLSCKQAATSTFSTSSGAQTCRFGSIGPV</sequence>
<comment type="caution">
    <text evidence="2">The sequence shown here is derived from an EMBL/GenBank/DDBJ whole genome shotgun (WGS) entry which is preliminary data.</text>
</comment>
<organism evidence="2 3">
    <name type="scientific">Favolaschia claudopus</name>
    <dbReference type="NCBI Taxonomy" id="2862362"/>
    <lineage>
        <taxon>Eukaryota</taxon>
        <taxon>Fungi</taxon>
        <taxon>Dikarya</taxon>
        <taxon>Basidiomycota</taxon>
        <taxon>Agaricomycotina</taxon>
        <taxon>Agaricomycetes</taxon>
        <taxon>Agaricomycetidae</taxon>
        <taxon>Agaricales</taxon>
        <taxon>Marasmiineae</taxon>
        <taxon>Mycenaceae</taxon>
        <taxon>Favolaschia</taxon>
    </lineage>
</organism>
<dbReference type="EMBL" id="JAWWNJ010000156">
    <property type="protein sequence ID" value="KAK6980848.1"/>
    <property type="molecule type" value="Genomic_DNA"/>
</dbReference>
<accession>A0AAV9ZEK3</accession>
<evidence type="ECO:0000313" key="3">
    <source>
        <dbReference type="Proteomes" id="UP001362999"/>
    </source>
</evidence>
<keyword evidence="3" id="KW-1185">Reference proteome</keyword>
<name>A0AAV9ZEK3_9AGAR</name>
<feature type="region of interest" description="Disordered" evidence="1">
    <location>
        <begin position="1"/>
        <end position="21"/>
    </location>
</feature>
<protein>
    <submittedName>
        <fullName evidence="2">Uncharacterized protein</fullName>
    </submittedName>
</protein>
<proteinExistence type="predicted"/>
<feature type="compositionally biased region" description="Basic and acidic residues" evidence="1">
    <location>
        <begin position="11"/>
        <end position="21"/>
    </location>
</feature>
<reference evidence="2 3" key="1">
    <citation type="journal article" date="2024" name="J Genomics">
        <title>Draft genome sequencing and assembly of Favolaschia claudopus CIRM-BRFM 2984 isolated from oak limbs.</title>
        <authorList>
            <person name="Navarro D."/>
            <person name="Drula E."/>
            <person name="Chaduli D."/>
            <person name="Cazenave R."/>
            <person name="Ahrendt S."/>
            <person name="Wang J."/>
            <person name="Lipzen A."/>
            <person name="Daum C."/>
            <person name="Barry K."/>
            <person name="Grigoriev I.V."/>
            <person name="Favel A."/>
            <person name="Rosso M.N."/>
            <person name="Martin F."/>
        </authorList>
    </citation>
    <scope>NUCLEOTIDE SEQUENCE [LARGE SCALE GENOMIC DNA]</scope>
    <source>
        <strain evidence="2 3">CIRM-BRFM 2984</strain>
    </source>
</reference>
<dbReference type="AlphaFoldDB" id="A0AAV9ZEK3"/>
<evidence type="ECO:0000256" key="1">
    <source>
        <dbReference type="SAM" id="MobiDB-lite"/>
    </source>
</evidence>
<dbReference type="Proteomes" id="UP001362999">
    <property type="component" value="Unassembled WGS sequence"/>
</dbReference>